<keyword evidence="1" id="KW-0812">Transmembrane</keyword>
<feature type="transmembrane region" description="Helical" evidence="1">
    <location>
        <begin position="63"/>
        <end position="80"/>
    </location>
</feature>
<comment type="caution">
    <text evidence="2">The sequence shown here is derived from an EMBL/GenBank/DDBJ whole genome shotgun (WGS) entry which is preliminary data.</text>
</comment>
<evidence type="ECO:0000256" key="1">
    <source>
        <dbReference type="SAM" id="Phobius"/>
    </source>
</evidence>
<keyword evidence="1" id="KW-0472">Membrane</keyword>
<sequence>MALDPITGAMELVGTIGGWVNDSFKAKRELAAAEAENKARLLRDAQTNNAAWEMANLTDKDQGLRRACFAIFIFPFFWSIFDPAGVTNYFQVVLTAMPEWYVQIVIAMVGGIWGISALKNVVPSILGQTINILKK</sequence>
<reference evidence="2 3" key="1">
    <citation type="submission" date="2017-11" db="EMBL/GenBank/DDBJ databases">
        <title>Draft genome sequence of magnetotactic bacterium Magnetospirillum kuznetsovii LBB-42.</title>
        <authorList>
            <person name="Grouzdev D.S."/>
            <person name="Rysina M.S."/>
            <person name="Baslerov R.V."/>
            <person name="Koziaeva V."/>
        </authorList>
    </citation>
    <scope>NUCLEOTIDE SEQUENCE [LARGE SCALE GENOMIC DNA]</scope>
    <source>
        <strain evidence="2 3">LBB-42</strain>
    </source>
</reference>
<evidence type="ECO:0000313" key="3">
    <source>
        <dbReference type="Proteomes" id="UP000251075"/>
    </source>
</evidence>
<dbReference type="RefSeq" id="WP_112146143.1">
    <property type="nucleotide sequence ID" value="NZ_PGTO01000013.1"/>
</dbReference>
<feature type="transmembrane region" description="Helical" evidence="1">
    <location>
        <begin position="100"/>
        <end position="118"/>
    </location>
</feature>
<keyword evidence="3" id="KW-1185">Reference proteome</keyword>
<protein>
    <recommendedName>
        <fullName evidence="4">Holin</fullName>
    </recommendedName>
</protein>
<dbReference type="EMBL" id="PGTO01000013">
    <property type="protein sequence ID" value="RAU21068.1"/>
    <property type="molecule type" value="Genomic_DNA"/>
</dbReference>
<evidence type="ECO:0008006" key="4">
    <source>
        <dbReference type="Google" id="ProtNLM"/>
    </source>
</evidence>
<dbReference type="OrthoDB" id="9830346at2"/>
<proteinExistence type="predicted"/>
<accession>A0A364NVF7</accession>
<evidence type="ECO:0000313" key="2">
    <source>
        <dbReference type="EMBL" id="RAU21068.1"/>
    </source>
</evidence>
<name>A0A364NVF7_9PROT</name>
<gene>
    <name evidence="2" type="ORF">CU669_15030</name>
</gene>
<keyword evidence="1" id="KW-1133">Transmembrane helix</keyword>
<dbReference type="AlphaFoldDB" id="A0A364NVF7"/>
<organism evidence="2 3">
    <name type="scientific">Paramagnetospirillum kuznetsovii</name>
    <dbReference type="NCBI Taxonomy" id="2053833"/>
    <lineage>
        <taxon>Bacteria</taxon>
        <taxon>Pseudomonadati</taxon>
        <taxon>Pseudomonadota</taxon>
        <taxon>Alphaproteobacteria</taxon>
        <taxon>Rhodospirillales</taxon>
        <taxon>Magnetospirillaceae</taxon>
        <taxon>Paramagnetospirillum</taxon>
    </lineage>
</organism>
<dbReference type="Proteomes" id="UP000251075">
    <property type="component" value="Unassembled WGS sequence"/>
</dbReference>